<keyword evidence="3" id="KW-1185">Reference proteome</keyword>
<organism evidence="2 3">
    <name type="scientific">Lacibacter sediminis</name>
    <dbReference type="NCBI Taxonomy" id="2760713"/>
    <lineage>
        <taxon>Bacteria</taxon>
        <taxon>Pseudomonadati</taxon>
        <taxon>Bacteroidota</taxon>
        <taxon>Chitinophagia</taxon>
        <taxon>Chitinophagales</taxon>
        <taxon>Chitinophagaceae</taxon>
        <taxon>Lacibacter</taxon>
    </lineage>
</organism>
<dbReference type="EMBL" id="CP060007">
    <property type="protein sequence ID" value="QNA44553.1"/>
    <property type="molecule type" value="Genomic_DNA"/>
</dbReference>
<dbReference type="Gene3D" id="3.10.450.50">
    <property type="match status" value="1"/>
</dbReference>
<sequence>MQNLTIIKDMYQAVATGDFPGFLNGMDAAIEWNEAENFPYADNNPYIGPGAVAAGVFGRIAADWEYWTLSDHEYHESTGDKIIVTGRYNAKHKITGKVIKAQFTHIWTLSNGKATGFQQYTDTKQVTDAMK</sequence>
<reference evidence="3" key="1">
    <citation type="submission" date="2020-08" db="EMBL/GenBank/DDBJ databases">
        <title>Lacibacter sp. S13-6-6 genome sequencing.</title>
        <authorList>
            <person name="Jin L."/>
        </authorList>
    </citation>
    <scope>NUCLEOTIDE SEQUENCE [LARGE SCALE GENOMIC DNA]</scope>
    <source>
        <strain evidence="3">S13-6-6</strain>
    </source>
</reference>
<protein>
    <submittedName>
        <fullName evidence="2">Nuclear transport factor 2 family protein</fullName>
    </submittedName>
</protein>
<evidence type="ECO:0000313" key="3">
    <source>
        <dbReference type="Proteomes" id="UP000515344"/>
    </source>
</evidence>
<evidence type="ECO:0000313" key="2">
    <source>
        <dbReference type="EMBL" id="QNA44553.1"/>
    </source>
</evidence>
<evidence type="ECO:0000259" key="1">
    <source>
        <dbReference type="Pfam" id="PF12680"/>
    </source>
</evidence>
<dbReference type="AlphaFoldDB" id="A0A7G5XGF0"/>
<accession>A0A7G5XGF0</accession>
<dbReference type="RefSeq" id="WP_182802853.1">
    <property type="nucleotide sequence ID" value="NZ_CP060007.1"/>
</dbReference>
<name>A0A7G5XGF0_9BACT</name>
<dbReference type="SUPFAM" id="SSF54427">
    <property type="entry name" value="NTF2-like"/>
    <property type="match status" value="1"/>
</dbReference>
<dbReference type="Proteomes" id="UP000515344">
    <property type="component" value="Chromosome"/>
</dbReference>
<proteinExistence type="predicted"/>
<gene>
    <name evidence="2" type="ORF">H4075_21255</name>
</gene>
<feature type="domain" description="SnoaL-like" evidence="1">
    <location>
        <begin position="8"/>
        <end position="115"/>
    </location>
</feature>
<dbReference type="KEGG" id="lacs:H4075_21255"/>
<dbReference type="InterPro" id="IPR037401">
    <property type="entry name" value="SnoaL-like"/>
</dbReference>
<dbReference type="Pfam" id="PF12680">
    <property type="entry name" value="SnoaL_2"/>
    <property type="match status" value="1"/>
</dbReference>
<dbReference type="InterPro" id="IPR032710">
    <property type="entry name" value="NTF2-like_dom_sf"/>
</dbReference>
<dbReference type="PANTHER" id="PTHR41252">
    <property type="entry name" value="BLR2505 PROTEIN"/>
    <property type="match status" value="1"/>
</dbReference>
<dbReference type="PANTHER" id="PTHR41252:SF1">
    <property type="entry name" value="BLR2505 PROTEIN"/>
    <property type="match status" value="1"/>
</dbReference>